<evidence type="ECO:0000313" key="2">
    <source>
        <dbReference type="EMBL" id="KAG0304649.1"/>
    </source>
</evidence>
<name>A0A9P6QYH6_9FUNG</name>
<dbReference type="Proteomes" id="UP000738325">
    <property type="component" value="Unassembled WGS sequence"/>
</dbReference>
<feature type="region of interest" description="Disordered" evidence="1">
    <location>
        <begin position="58"/>
        <end position="77"/>
    </location>
</feature>
<proteinExistence type="predicted"/>
<dbReference type="AlphaFoldDB" id="A0A9P6QYH6"/>
<evidence type="ECO:0000313" key="3">
    <source>
        <dbReference type="Proteomes" id="UP000738325"/>
    </source>
</evidence>
<protein>
    <submittedName>
        <fullName evidence="2">Uncharacterized protein</fullName>
    </submittedName>
</protein>
<gene>
    <name evidence="2" type="ORF">BGZ99_002328</name>
</gene>
<feature type="region of interest" description="Disordered" evidence="1">
    <location>
        <begin position="23"/>
        <end position="52"/>
    </location>
</feature>
<keyword evidence="3" id="KW-1185">Reference proteome</keyword>
<accession>A0A9P6QYH6</accession>
<dbReference type="EMBL" id="JAAAIP010001686">
    <property type="protein sequence ID" value="KAG0304649.1"/>
    <property type="molecule type" value="Genomic_DNA"/>
</dbReference>
<dbReference type="OrthoDB" id="2415218at2759"/>
<evidence type="ECO:0000256" key="1">
    <source>
        <dbReference type="SAM" id="MobiDB-lite"/>
    </source>
</evidence>
<dbReference type="InterPro" id="IPR038279">
    <property type="entry name" value="Ndc10_dom2_sf"/>
</dbReference>
<dbReference type="Gene3D" id="1.10.443.20">
    <property type="entry name" value="Centromere DNA-binding protein complex CBF3 subunit, domain 2"/>
    <property type="match status" value="1"/>
</dbReference>
<dbReference type="GO" id="GO:0003677">
    <property type="term" value="F:DNA binding"/>
    <property type="evidence" value="ECO:0007669"/>
    <property type="project" value="InterPro"/>
</dbReference>
<organism evidence="2 3">
    <name type="scientific">Dissophora globulifera</name>
    <dbReference type="NCBI Taxonomy" id="979702"/>
    <lineage>
        <taxon>Eukaryota</taxon>
        <taxon>Fungi</taxon>
        <taxon>Fungi incertae sedis</taxon>
        <taxon>Mucoromycota</taxon>
        <taxon>Mortierellomycotina</taxon>
        <taxon>Mortierellomycetes</taxon>
        <taxon>Mortierellales</taxon>
        <taxon>Mortierellaceae</taxon>
        <taxon>Dissophora</taxon>
    </lineage>
</organism>
<comment type="caution">
    <text evidence="2">The sequence shown here is derived from an EMBL/GenBank/DDBJ whole genome shotgun (WGS) entry which is preliminary data.</text>
</comment>
<feature type="non-terminal residue" evidence="2">
    <location>
        <position position="375"/>
    </location>
</feature>
<sequence>VPSTLPSNVVNVQEWKLHRRSRLPLQSPYRDGDGNGNDDDDDEGSAVGTSADASAAFPKTLSRVSEDERPSKIVQNSQLDKSGRGTIFVPVSLGTSENYRKALVIVWSYQSLSFLAFPNLATHSGKDLMVWNIIKQYSANSVYTKTTTVGERTLTRFSQALYQSPQSWRSSFTSSHNKVEVGTFCMAHFRRDEPYLIERDLVTPPLESQRLIFPWIEDAFMNDEEMRWKTESWIEECRKEMLGVDSEAITESDIHFTPVEQTMSHKGLTAKLVDSALVGRIGFLKLLVRSRRVILQDAVLYLKPDANGQTLSNDPLESFPGIFKSTMFLTFQDELLRAMEVCRANSYLANPQVQLHSYTVIQTFNRINQLLEQLL</sequence>
<reference evidence="2" key="1">
    <citation type="journal article" date="2020" name="Fungal Divers.">
        <title>Resolving the Mortierellaceae phylogeny through synthesis of multi-gene phylogenetics and phylogenomics.</title>
        <authorList>
            <person name="Vandepol N."/>
            <person name="Liber J."/>
            <person name="Desiro A."/>
            <person name="Na H."/>
            <person name="Kennedy M."/>
            <person name="Barry K."/>
            <person name="Grigoriev I.V."/>
            <person name="Miller A.N."/>
            <person name="O'Donnell K."/>
            <person name="Stajich J.E."/>
            <person name="Bonito G."/>
        </authorList>
    </citation>
    <scope>NUCLEOTIDE SEQUENCE</scope>
    <source>
        <strain evidence="2">REB-010B</strain>
    </source>
</reference>